<dbReference type="Proteomes" id="UP000285084">
    <property type="component" value="Unassembled WGS sequence"/>
</dbReference>
<evidence type="ECO:0000313" key="2">
    <source>
        <dbReference type="Proteomes" id="UP000285084"/>
    </source>
</evidence>
<gene>
    <name evidence="1" type="ORF">BFJ69_g14879</name>
</gene>
<dbReference type="Gene3D" id="3.40.50.1820">
    <property type="entry name" value="alpha/beta hydrolase"/>
    <property type="match status" value="1"/>
</dbReference>
<accession>A0A420MG72</accession>
<proteinExistence type="predicted"/>
<protein>
    <recommendedName>
        <fullName evidence="3">Epoxide hydrolase</fullName>
    </recommendedName>
</protein>
<evidence type="ECO:0000313" key="1">
    <source>
        <dbReference type="EMBL" id="RKK67008.1"/>
    </source>
</evidence>
<reference evidence="1 2" key="1">
    <citation type="journal article" date="2018" name="Sci. Rep.">
        <title>Characterisation of pathogen-specific regions and novel effector candidates in Fusarium oxysporum f. sp. cepae.</title>
        <authorList>
            <person name="Armitage A.D."/>
            <person name="Taylor A."/>
            <person name="Sobczyk M.K."/>
            <person name="Baxter L."/>
            <person name="Greenfield B.P."/>
            <person name="Bates H.J."/>
            <person name="Wilson F."/>
            <person name="Jackson A.C."/>
            <person name="Ott S."/>
            <person name="Harrison R.J."/>
            <person name="Clarkson J.P."/>
        </authorList>
    </citation>
    <scope>NUCLEOTIDE SEQUENCE [LARGE SCALE GENOMIC DNA]</scope>
    <source>
        <strain evidence="1 2">Fo_A13</strain>
    </source>
</reference>
<organism evidence="1 2">
    <name type="scientific">Fusarium oxysporum</name>
    <name type="common">Fusarium vascular wilt</name>
    <dbReference type="NCBI Taxonomy" id="5507"/>
    <lineage>
        <taxon>Eukaryota</taxon>
        <taxon>Fungi</taxon>
        <taxon>Dikarya</taxon>
        <taxon>Ascomycota</taxon>
        <taxon>Pezizomycotina</taxon>
        <taxon>Sordariomycetes</taxon>
        <taxon>Hypocreomycetidae</taxon>
        <taxon>Hypocreales</taxon>
        <taxon>Nectriaceae</taxon>
        <taxon>Fusarium</taxon>
        <taxon>Fusarium oxysporum species complex</taxon>
    </lineage>
</organism>
<dbReference type="EMBL" id="MRCX01000249">
    <property type="protein sequence ID" value="RKK67008.1"/>
    <property type="molecule type" value="Genomic_DNA"/>
</dbReference>
<dbReference type="AlphaFoldDB" id="A0A420MG72"/>
<evidence type="ECO:0008006" key="3">
    <source>
        <dbReference type="Google" id="ProtNLM"/>
    </source>
</evidence>
<dbReference type="SUPFAM" id="SSF53474">
    <property type="entry name" value="alpha/beta-Hydrolases"/>
    <property type="match status" value="1"/>
</dbReference>
<dbReference type="InterPro" id="IPR029058">
    <property type="entry name" value="AB_hydrolase_fold"/>
</dbReference>
<sequence>MVPKNFLERHVNLVHFKTYDKGGHFLAETPPDTWLSDIRQFFSKL</sequence>
<comment type="caution">
    <text evidence="1">The sequence shown here is derived from an EMBL/GenBank/DDBJ whole genome shotgun (WGS) entry which is preliminary data.</text>
</comment>
<name>A0A420MG72_FUSOX</name>